<evidence type="ECO:0000256" key="2">
    <source>
        <dbReference type="ARBA" id="ARBA00023125"/>
    </source>
</evidence>
<dbReference type="PROSITE" id="PS00041">
    <property type="entry name" value="HTH_ARAC_FAMILY_1"/>
    <property type="match status" value="1"/>
</dbReference>
<dbReference type="InterPro" id="IPR018062">
    <property type="entry name" value="HTH_AraC-typ_CS"/>
</dbReference>
<comment type="caution">
    <text evidence="5">The sequence shown here is derived from an EMBL/GenBank/DDBJ whole genome shotgun (WGS) entry which is preliminary data.</text>
</comment>
<feature type="domain" description="HTH araC/xylS-type" evidence="4">
    <location>
        <begin position="178"/>
        <end position="276"/>
    </location>
</feature>
<protein>
    <submittedName>
        <fullName evidence="5">AraC family transcriptional regulator</fullName>
    </submittedName>
</protein>
<accession>E3ZLC7</accession>
<dbReference type="HOGENOM" id="CLU_000445_88_6_9"/>
<dbReference type="InterPro" id="IPR014710">
    <property type="entry name" value="RmlC-like_jellyroll"/>
</dbReference>
<dbReference type="PANTHER" id="PTHR43280:SF28">
    <property type="entry name" value="HTH-TYPE TRANSCRIPTIONAL ACTIVATOR RHAS"/>
    <property type="match status" value="1"/>
</dbReference>
<dbReference type="InterPro" id="IPR003313">
    <property type="entry name" value="AraC-bd"/>
</dbReference>
<proteinExistence type="predicted"/>
<keyword evidence="3" id="KW-0804">Transcription</keyword>
<dbReference type="AlphaFoldDB" id="E3ZLC7"/>
<dbReference type="InterPro" id="IPR037923">
    <property type="entry name" value="HTH-like"/>
</dbReference>
<dbReference type="GO" id="GO:0043565">
    <property type="term" value="F:sequence-specific DNA binding"/>
    <property type="evidence" value="ECO:0007669"/>
    <property type="project" value="InterPro"/>
</dbReference>
<name>E3ZLC7_LISSE</name>
<reference evidence="5" key="1">
    <citation type="journal article" date="2010" name="Microbiol. Resour. Announc.">
        <title>Comparative genomics of the bacterial genus Listeria: Genome evolution is characterized by limited gene acquisition and limited gene loss.</title>
        <authorList>
            <person name="den Bakker H.C."/>
            <person name="Cummings C.A."/>
            <person name="Ferreira V."/>
            <person name="Vatta P."/>
            <person name="Orsi R.H."/>
            <person name="Degoricija L."/>
            <person name="Barker M."/>
            <person name="Petrauskene O."/>
            <person name="Furtado M.R."/>
            <person name="Wiedmann M."/>
        </authorList>
    </citation>
    <scope>NUCLEOTIDE SEQUENCE [LARGE SCALE GENOMIC DNA]</scope>
    <source>
        <strain evidence="5">FSL N1-067</strain>
    </source>
</reference>
<dbReference type="PATRIC" id="fig|702453.3.peg.166"/>
<evidence type="ECO:0000313" key="5">
    <source>
        <dbReference type="EMBL" id="EFS01570.1"/>
    </source>
</evidence>
<dbReference type="Pfam" id="PF02311">
    <property type="entry name" value="AraC_binding"/>
    <property type="match status" value="1"/>
</dbReference>
<evidence type="ECO:0000256" key="3">
    <source>
        <dbReference type="ARBA" id="ARBA00023163"/>
    </source>
</evidence>
<keyword evidence="2" id="KW-0238">DNA-binding</keyword>
<evidence type="ECO:0000256" key="1">
    <source>
        <dbReference type="ARBA" id="ARBA00023015"/>
    </source>
</evidence>
<gene>
    <name evidence="5" type="ORF">NT03LS_0217</name>
</gene>
<dbReference type="SUPFAM" id="SSF51215">
    <property type="entry name" value="Regulatory protein AraC"/>
    <property type="match status" value="1"/>
</dbReference>
<dbReference type="PROSITE" id="PS01124">
    <property type="entry name" value="HTH_ARAC_FAMILY_2"/>
    <property type="match status" value="1"/>
</dbReference>
<dbReference type="Gene3D" id="2.60.120.10">
    <property type="entry name" value="Jelly Rolls"/>
    <property type="match status" value="1"/>
</dbReference>
<dbReference type="SMART" id="SM00342">
    <property type="entry name" value="HTH_ARAC"/>
    <property type="match status" value="1"/>
</dbReference>
<dbReference type="PANTHER" id="PTHR43280">
    <property type="entry name" value="ARAC-FAMILY TRANSCRIPTIONAL REGULATOR"/>
    <property type="match status" value="1"/>
</dbReference>
<dbReference type="InterPro" id="IPR009057">
    <property type="entry name" value="Homeodomain-like_sf"/>
</dbReference>
<dbReference type="Pfam" id="PF12833">
    <property type="entry name" value="HTH_18"/>
    <property type="match status" value="1"/>
</dbReference>
<dbReference type="InterPro" id="IPR018060">
    <property type="entry name" value="HTH_AraC"/>
</dbReference>
<dbReference type="SUPFAM" id="SSF46689">
    <property type="entry name" value="Homeodomain-like"/>
    <property type="match status" value="2"/>
</dbReference>
<dbReference type="EMBL" id="ADXJ01000090">
    <property type="protein sequence ID" value="EFS01570.1"/>
    <property type="molecule type" value="Genomic_DNA"/>
</dbReference>
<dbReference type="Gene3D" id="1.10.10.60">
    <property type="entry name" value="Homeodomain-like"/>
    <property type="match status" value="2"/>
</dbReference>
<sequence length="278" mass="32105">MMLKINTTTFNPQILYIASYYTNEARIGENHHHDFLEISIICEGTSIYDIEGERVKLSAGDVLVFNPGVNHYDITEPGMENVQLHIGFRNFALEGYTRNTFPFKKAFLRKNETESAILDIAKQIIEEKDAEKPGYDLILKAFVMQLIIHILREATPEQLENNGVKLSTDEQQKQLLVNEIIHYMEKHHTEDVSLSSLSQTMYISPAYISKVFKEETGVSPINYLIKIRLTRAEELLKNKDITVKQAANMVGYNDAYYFSKLFKKYYGFPPSENWRKSS</sequence>
<keyword evidence="1" id="KW-0805">Transcription regulation</keyword>
<evidence type="ECO:0000259" key="4">
    <source>
        <dbReference type="PROSITE" id="PS01124"/>
    </source>
</evidence>
<organism evidence="5">
    <name type="scientific">Listeria seeligeri FSL N1-067</name>
    <dbReference type="NCBI Taxonomy" id="702453"/>
    <lineage>
        <taxon>Bacteria</taxon>
        <taxon>Bacillati</taxon>
        <taxon>Bacillota</taxon>
        <taxon>Bacilli</taxon>
        <taxon>Bacillales</taxon>
        <taxon>Listeriaceae</taxon>
        <taxon>Listeria</taxon>
    </lineage>
</organism>
<dbReference type="Proteomes" id="UP000004302">
    <property type="component" value="Chromosome"/>
</dbReference>
<dbReference type="GO" id="GO:0003700">
    <property type="term" value="F:DNA-binding transcription factor activity"/>
    <property type="evidence" value="ECO:0007669"/>
    <property type="project" value="InterPro"/>
</dbReference>